<accession>A0AAX4FSP7</accession>
<proteinExistence type="predicted"/>
<dbReference type="KEGG" id="mrc:R6Y96_05545"/>
<reference evidence="2 3" key="1">
    <citation type="submission" date="2023-10" db="EMBL/GenBank/DDBJ databases">
        <title>The complete genome sequence of Methanoculleus receptaculi DSM 18860.</title>
        <authorList>
            <person name="Lai S.-J."/>
            <person name="You Y.-T."/>
            <person name="Chen S.-C."/>
        </authorList>
    </citation>
    <scope>NUCLEOTIDE SEQUENCE [LARGE SCALE GENOMIC DNA]</scope>
    <source>
        <strain evidence="2 3">DSM 18860</strain>
    </source>
</reference>
<sequence length="92" mass="9677">MHPLVGGFITSFKVEVIDKMAALITAAFGLIAALAWNGAIQELFDIIFGERSTLVAMFVYAVVVTIIAVIAVVLIGRAAAKAKMADEAESGH</sequence>
<protein>
    <submittedName>
        <fullName evidence="2">DUF5654 family protein</fullName>
    </submittedName>
</protein>
<feature type="transmembrane region" description="Helical" evidence="1">
    <location>
        <begin position="52"/>
        <end position="75"/>
    </location>
</feature>
<evidence type="ECO:0000256" key="1">
    <source>
        <dbReference type="SAM" id="Phobius"/>
    </source>
</evidence>
<organism evidence="2 3">
    <name type="scientific">Methanoculleus receptaculi</name>
    <dbReference type="NCBI Taxonomy" id="394967"/>
    <lineage>
        <taxon>Archaea</taxon>
        <taxon>Methanobacteriati</taxon>
        <taxon>Methanobacteriota</taxon>
        <taxon>Stenosarchaea group</taxon>
        <taxon>Methanomicrobia</taxon>
        <taxon>Methanomicrobiales</taxon>
        <taxon>Methanomicrobiaceae</taxon>
        <taxon>Methanoculleus</taxon>
    </lineage>
</organism>
<keyword evidence="1" id="KW-1133">Transmembrane helix</keyword>
<dbReference type="AlphaFoldDB" id="A0AAX4FSP7"/>
<dbReference type="GeneID" id="85732600"/>
<dbReference type="InterPro" id="IPR043713">
    <property type="entry name" value="DUF5654"/>
</dbReference>
<feature type="transmembrane region" description="Helical" evidence="1">
    <location>
        <begin position="21"/>
        <end position="40"/>
    </location>
</feature>
<keyword evidence="3" id="KW-1185">Reference proteome</keyword>
<gene>
    <name evidence="2" type="ORF">R6Y96_05545</name>
</gene>
<evidence type="ECO:0000313" key="3">
    <source>
        <dbReference type="Proteomes" id="UP001305652"/>
    </source>
</evidence>
<dbReference type="Proteomes" id="UP001305652">
    <property type="component" value="Chromosome"/>
</dbReference>
<dbReference type="EMBL" id="CP137642">
    <property type="protein sequence ID" value="WOX56790.1"/>
    <property type="molecule type" value="Genomic_DNA"/>
</dbReference>
<keyword evidence="1" id="KW-0472">Membrane</keyword>
<name>A0AAX4FSP7_9EURY</name>
<dbReference type="Pfam" id="PF18898">
    <property type="entry name" value="DUF5654"/>
    <property type="match status" value="1"/>
</dbReference>
<evidence type="ECO:0000313" key="2">
    <source>
        <dbReference type="EMBL" id="WOX56790.1"/>
    </source>
</evidence>
<keyword evidence="1" id="KW-0812">Transmembrane</keyword>
<dbReference type="RefSeq" id="WP_318620206.1">
    <property type="nucleotide sequence ID" value="NZ_CP137642.1"/>
</dbReference>